<proteinExistence type="predicted"/>
<comment type="caution">
    <text evidence="1">The sequence shown here is derived from an EMBL/GenBank/DDBJ whole genome shotgun (WGS) entry which is preliminary data.</text>
</comment>
<organism evidence="1 2">
    <name type="scientific">Pristionchus entomophagus</name>
    <dbReference type="NCBI Taxonomy" id="358040"/>
    <lineage>
        <taxon>Eukaryota</taxon>
        <taxon>Metazoa</taxon>
        <taxon>Ecdysozoa</taxon>
        <taxon>Nematoda</taxon>
        <taxon>Chromadorea</taxon>
        <taxon>Rhabditida</taxon>
        <taxon>Rhabditina</taxon>
        <taxon>Diplogasteromorpha</taxon>
        <taxon>Diplogasteroidea</taxon>
        <taxon>Neodiplogasteridae</taxon>
        <taxon>Pristionchus</taxon>
    </lineage>
</organism>
<protein>
    <submittedName>
        <fullName evidence="1">Uncharacterized protein</fullName>
    </submittedName>
</protein>
<evidence type="ECO:0000313" key="1">
    <source>
        <dbReference type="EMBL" id="GMS89373.1"/>
    </source>
</evidence>
<evidence type="ECO:0000313" key="2">
    <source>
        <dbReference type="Proteomes" id="UP001432027"/>
    </source>
</evidence>
<dbReference type="EMBL" id="BTSX01000003">
    <property type="protein sequence ID" value="GMS89373.1"/>
    <property type="molecule type" value="Genomic_DNA"/>
</dbReference>
<dbReference type="AlphaFoldDB" id="A0AAV5T241"/>
<accession>A0AAV5T241</accession>
<sequence length="117" mass="13273">MDMDIDLESTYIANKGTASSSSPEVVTLGSHHFPCDCAIHKEPAQSLYAYMRRQRLREIGGTDEDEIHHWRSLGLFKEQRVQSSMSDSEYHCVQSDARGVISRPEKRSLNVSTFDIP</sequence>
<reference evidence="1" key="1">
    <citation type="submission" date="2023-10" db="EMBL/GenBank/DDBJ databases">
        <title>Genome assembly of Pristionchus species.</title>
        <authorList>
            <person name="Yoshida K."/>
            <person name="Sommer R.J."/>
        </authorList>
    </citation>
    <scope>NUCLEOTIDE SEQUENCE</scope>
    <source>
        <strain evidence="1">RS0144</strain>
    </source>
</reference>
<dbReference type="Proteomes" id="UP001432027">
    <property type="component" value="Unassembled WGS sequence"/>
</dbReference>
<gene>
    <name evidence="1" type="ORF">PENTCL1PPCAC_11548</name>
</gene>
<name>A0AAV5T241_9BILA</name>
<keyword evidence="2" id="KW-1185">Reference proteome</keyword>